<organism evidence="1 2">
    <name type="scientific">Chelonid alphaherpesvirus 5</name>
    <dbReference type="NCBI Taxonomy" id="702736"/>
    <lineage>
        <taxon>Viruses</taxon>
        <taxon>Duplodnaviria</taxon>
        <taxon>Heunggongvirae</taxon>
        <taxon>Peploviricota</taxon>
        <taxon>Herviviricetes</taxon>
        <taxon>Herpesvirales</taxon>
        <taxon>Orthoherpesviridae</taxon>
        <taxon>Alphaherpesvirinae</taxon>
        <taxon>Scutavirus</taxon>
        <taxon>Scutavirus chelonidalpha5</taxon>
    </lineage>
</organism>
<accession>V5NXF3</accession>
<proteinExistence type="predicted"/>
<dbReference type="KEGG" id="vg:80532704"/>
<dbReference type="RefSeq" id="YP_010795545.1">
    <property type="nucleotide sequence ID" value="NC_075701.1"/>
</dbReference>
<dbReference type="EMBL" id="HQ878327">
    <property type="protein sequence ID" value="AHA93359.1"/>
    <property type="molecule type" value="Genomic_DNA"/>
</dbReference>
<keyword evidence="2" id="KW-1185">Reference proteome</keyword>
<dbReference type="GeneID" id="80532704"/>
<gene>
    <name evidence="1" type="primary">HP24</name>
</gene>
<evidence type="ECO:0000313" key="1">
    <source>
        <dbReference type="EMBL" id="AHA93359.1"/>
    </source>
</evidence>
<protein>
    <submittedName>
        <fullName evidence="1">Uncharacterized protein</fullName>
    </submittedName>
</protein>
<dbReference type="Proteomes" id="UP000325782">
    <property type="component" value="Segment"/>
</dbReference>
<evidence type="ECO:0000313" key="2">
    <source>
        <dbReference type="Proteomes" id="UP000325782"/>
    </source>
</evidence>
<sequence length="313" mass="35398">MRFARANGYRRGAHHVVKKQTSQLAIEKRRGRFGALQESGLFDLERIACQLQLILQHHLNRVKRHACRFVTPYRYLFHQAPVGKGVSQINPLLESGGRDQINQAGGRLHLNVPTYLLGARLVPASKIPIGIELGKTEFASSSGAEPTKVRRARGRRYRLPAVKNKHRRVKVARAETRQKSVARRAAGFQAGDPHDIVFESRFYRQAFQKRGHAERAVCAPGAKVAPLFRHDRGGGQNVNKSRGRSPARVCHRGVHFQPAARTNDGRWLFCRPVLKYPEAGLKRNTPKTRKEKYRACHSGPAVARYWKRHGPLC</sequence>
<reference evidence="1 2" key="1">
    <citation type="journal article" date="2012" name="PLoS ONE">
        <title>The genome of Chelonid herpesvirus 5 harbors atypical genes.</title>
        <authorList>
            <person name="Ackermann M."/>
            <person name="Koriabine M."/>
            <person name="Hartmann-Fritsch F."/>
            <person name="de Jong P.J."/>
            <person name="Lewis T.D."/>
            <person name="Schetle N."/>
            <person name="Work T.M."/>
            <person name="Dagenais J."/>
            <person name="Balazs G.H."/>
            <person name="Leong J.A."/>
        </authorList>
    </citation>
    <scope>NUCLEOTIDE SEQUENCE [LARGE SCALE GENOMIC DNA]</scope>
</reference>
<name>V5NXF3_9ALPH</name>